<accession>A0A0C2MLP6</accession>
<name>A0A0C2MLP6_THEKT</name>
<evidence type="ECO:0000313" key="2">
    <source>
        <dbReference type="Proteomes" id="UP000031668"/>
    </source>
</evidence>
<evidence type="ECO:0008006" key="3">
    <source>
        <dbReference type="Google" id="ProtNLM"/>
    </source>
</evidence>
<comment type="caution">
    <text evidence="1">The sequence shown here is derived from an EMBL/GenBank/DDBJ whole genome shotgun (WGS) entry which is preliminary data.</text>
</comment>
<organism evidence="1 2">
    <name type="scientific">Thelohanellus kitauei</name>
    <name type="common">Myxosporean</name>
    <dbReference type="NCBI Taxonomy" id="669202"/>
    <lineage>
        <taxon>Eukaryota</taxon>
        <taxon>Metazoa</taxon>
        <taxon>Cnidaria</taxon>
        <taxon>Myxozoa</taxon>
        <taxon>Myxosporea</taxon>
        <taxon>Bivalvulida</taxon>
        <taxon>Platysporina</taxon>
        <taxon>Myxobolidae</taxon>
        <taxon>Thelohanellus</taxon>
    </lineage>
</organism>
<sequence length="151" mass="17079">MPLGRKFAYGRDDVTQAHDIFPLLDNYLTVGNISTAIVAGSVSNHLQQLLGYFYHYFGDEDKLTHLTGRQQEQLAELSSGKTLRLQFNSLPKMSFWLACSQEYSLLSDKATNLLLPFSTTCFCETGFSAVTTIKTMYGPRRDIEHDIRICL</sequence>
<dbReference type="OMA" id="HDIRICL"/>
<dbReference type="PANTHER" id="PTHR45913:SF19">
    <property type="entry name" value="LOW QUALITY PROTEIN: ZINC FINGER BED DOMAIN-CONTAINING PROTEIN 5-LIKE"/>
    <property type="match status" value="1"/>
</dbReference>
<proteinExistence type="predicted"/>
<dbReference type="Proteomes" id="UP000031668">
    <property type="component" value="Unassembled WGS sequence"/>
</dbReference>
<keyword evidence="2" id="KW-1185">Reference proteome</keyword>
<evidence type="ECO:0000313" key="1">
    <source>
        <dbReference type="EMBL" id="KII62536.1"/>
    </source>
</evidence>
<dbReference type="OrthoDB" id="10062525at2759"/>
<gene>
    <name evidence="1" type="ORF">RF11_08019</name>
</gene>
<dbReference type="PANTHER" id="PTHR45913">
    <property type="entry name" value="EPM2A-INTERACTING PROTEIN 1"/>
    <property type="match status" value="1"/>
</dbReference>
<protein>
    <recommendedName>
        <fullName evidence="3">SCAN domain-containing protein 3</fullName>
    </recommendedName>
</protein>
<reference evidence="1 2" key="1">
    <citation type="journal article" date="2014" name="Genome Biol. Evol.">
        <title>The genome of the myxosporean Thelohanellus kitauei shows adaptations to nutrient acquisition within its fish host.</title>
        <authorList>
            <person name="Yang Y."/>
            <person name="Xiong J."/>
            <person name="Zhou Z."/>
            <person name="Huo F."/>
            <person name="Miao W."/>
            <person name="Ran C."/>
            <person name="Liu Y."/>
            <person name="Zhang J."/>
            <person name="Feng J."/>
            <person name="Wang M."/>
            <person name="Wang M."/>
            <person name="Wang L."/>
            <person name="Yao B."/>
        </authorList>
    </citation>
    <scope>NUCLEOTIDE SEQUENCE [LARGE SCALE GENOMIC DNA]</scope>
    <source>
        <strain evidence="1">Wuqing</strain>
    </source>
</reference>
<dbReference type="AlphaFoldDB" id="A0A0C2MLP6"/>
<dbReference type="EMBL" id="JWZT01004947">
    <property type="protein sequence ID" value="KII62536.1"/>
    <property type="molecule type" value="Genomic_DNA"/>
</dbReference>